<evidence type="ECO:0000256" key="8">
    <source>
        <dbReference type="ARBA" id="ARBA00023242"/>
    </source>
</evidence>
<dbReference type="Gene3D" id="3.30.50.10">
    <property type="entry name" value="Erythroid Transcription Factor GATA-1, subunit A"/>
    <property type="match status" value="1"/>
</dbReference>
<evidence type="ECO:0000259" key="13">
    <source>
        <dbReference type="PROSITE" id="PS51843"/>
    </source>
</evidence>
<evidence type="ECO:0000256" key="1">
    <source>
        <dbReference type="ARBA" id="ARBA00022723"/>
    </source>
</evidence>
<comment type="function">
    <text evidence="9">Orphan nuclear receptor.</text>
</comment>
<keyword evidence="2 10" id="KW-0863">Zinc-finger</keyword>
<dbReference type="InterPro" id="IPR052496">
    <property type="entry name" value="Orphan_Nuclear_Rcpt"/>
</dbReference>
<dbReference type="CDD" id="cd06916">
    <property type="entry name" value="NR_DBD_like"/>
    <property type="match status" value="1"/>
</dbReference>
<keyword evidence="4 10" id="KW-0805">Transcription regulation</keyword>
<dbReference type="PRINTS" id="PR00398">
    <property type="entry name" value="STRDHORMONER"/>
</dbReference>
<dbReference type="InterPro" id="IPR013088">
    <property type="entry name" value="Znf_NHR/GATA"/>
</dbReference>
<dbReference type="PROSITE" id="PS00031">
    <property type="entry name" value="NUCLEAR_REC_DBD_1"/>
    <property type="match status" value="1"/>
</dbReference>
<evidence type="ECO:0000256" key="6">
    <source>
        <dbReference type="ARBA" id="ARBA00023163"/>
    </source>
</evidence>
<dbReference type="PROSITE" id="PS51030">
    <property type="entry name" value="NUCLEAR_REC_DBD_2"/>
    <property type="match status" value="1"/>
</dbReference>
<evidence type="ECO:0000256" key="9">
    <source>
        <dbReference type="ARBA" id="ARBA00037512"/>
    </source>
</evidence>
<evidence type="ECO:0000256" key="3">
    <source>
        <dbReference type="ARBA" id="ARBA00022833"/>
    </source>
</evidence>
<dbReference type="GO" id="GO:0003700">
    <property type="term" value="F:DNA-binding transcription factor activity"/>
    <property type="evidence" value="ECO:0007669"/>
    <property type="project" value="InterPro"/>
</dbReference>
<dbReference type="InterPro" id="IPR035500">
    <property type="entry name" value="NHR-like_dom_sf"/>
</dbReference>
<keyword evidence="6 10" id="KW-0804">Transcription</keyword>
<evidence type="ECO:0000259" key="12">
    <source>
        <dbReference type="PROSITE" id="PS51030"/>
    </source>
</evidence>
<organism evidence="14 15">
    <name type="scientific">Acrobeloides nanus</name>
    <dbReference type="NCBI Taxonomy" id="290746"/>
    <lineage>
        <taxon>Eukaryota</taxon>
        <taxon>Metazoa</taxon>
        <taxon>Ecdysozoa</taxon>
        <taxon>Nematoda</taxon>
        <taxon>Chromadorea</taxon>
        <taxon>Rhabditida</taxon>
        <taxon>Tylenchina</taxon>
        <taxon>Cephalobomorpha</taxon>
        <taxon>Cephaloboidea</taxon>
        <taxon>Cephalobidae</taxon>
        <taxon>Acrobeloides</taxon>
    </lineage>
</organism>
<dbReference type="GO" id="GO:0008270">
    <property type="term" value="F:zinc ion binding"/>
    <property type="evidence" value="ECO:0007669"/>
    <property type="project" value="UniProtKB-KW"/>
</dbReference>
<keyword evidence="1 10" id="KW-0479">Metal-binding</keyword>
<dbReference type="WBParaSite" id="ACRNAN_Path_1320.g5185.t1">
    <property type="protein sequence ID" value="ACRNAN_Path_1320.g5185.t1"/>
    <property type="gene ID" value="ACRNAN_Path_1320.g5185"/>
</dbReference>
<dbReference type="Proteomes" id="UP000887540">
    <property type="component" value="Unplaced"/>
</dbReference>
<protein>
    <submittedName>
        <fullName evidence="15">Uncharacterized protein</fullName>
    </submittedName>
</protein>
<evidence type="ECO:0000256" key="10">
    <source>
        <dbReference type="RuleBase" id="RU004334"/>
    </source>
</evidence>
<reference evidence="15" key="1">
    <citation type="submission" date="2022-11" db="UniProtKB">
        <authorList>
            <consortium name="WormBaseParasite"/>
        </authorList>
    </citation>
    <scope>IDENTIFICATION</scope>
</reference>
<accession>A0A914BZB8</accession>
<name>A0A914BZB8_9BILA</name>
<evidence type="ECO:0000256" key="4">
    <source>
        <dbReference type="ARBA" id="ARBA00023015"/>
    </source>
</evidence>
<dbReference type="InterPro" id="IPR000536">
    <property type="entry name" value="Nucl_hrmn_rcpt_lig-bd"/>
</dbReference>
<sequence length="504" mass="56751">MASDARPSSKQRSDVPPPIRKPRGTLGGRIISAPVSDYCMICGDRACSHHYYGVAACHGCKCFFWRSVKQQAHYECRFTNNCEITVNGRNSCRACRFNRCLKAGMQPEAVRMNKPENTGICVQKRSAPSSVDELRHSEDEVFNVPEKVPKMDFTLVSSLLEVDEKIYELADFSENEKPVRLGSVYDVFMYPECLDCYRTRVSYCVRLRRATEEELNFCKRRMLTIACDYIRHLEVLQMIPEADKVALLRNSYGPLTIFEVTVGTVKATNDSSLLCLPTGITVSKNEELVSNSFMSQKLVMNILDTLRKMLVELNLSQEEEVMLKAIIVLNSEISELSTEAKRVIGEFRDRVHNCLYQCCAEADSAHAATRFAKLLHVIPKITLLARDLKPLLSTPSSVIKPNSVRFSSSGNRMVEPVFGLQSRQPSAAAFLHESESRNSHRLDTTYLSNHFGNVNFPTANPQEFDWSTTSLPNWNPSAVNSTSSGMNLLASSADYPFYSSYNLM</sequence>
<dbReference type="Pfam" id="PF00104">
    <property type="entry name" value="Hormone_recep"/>
    <property type="match status" value="1"/>
</dbReference>
<dbReference type="InterPro" id="IPR001723">
    <property type="entry name" value="Nuclear_hrmn_rcpt"/>
</dbReference>
<feature type="domain" description="NR LBD" evidence="13">
    <location>
        <begin position="126"/>
        <end position="417"/>
    </location>
</feature>
<dbReference type="PANTHER" id="PTHR47519">
    <property type="entry name" value="NUCLEAR HORMONE RECEPTOR FAMILY MEMBER NHR-31-RELATED"/>
    <property type="match status" value="1"/>
</dbReference>
<keyword evidence="8 10" id="KW-0539">Nucleus</keyword>
<evidence type="ECO:0000256" key="11">
    <source>
        <dbReference type="SAM" id="MobiDB-lite"/>
    </source>
</evidence>
<keyword evidence="14" id="KW-1185">Reference proteome</keyword>
<proteinExistence type="inferred from homology"/>
<comment type="subcellular location">
    <subcellularLocation>
        <location evidence="10">Nucleus</location>
    </subcellularLocation>
</comment>
<dbReference type="Gene3D" id="1.10.565.10">
    <property type="entry name" value="Retinoid X Receptor"/>
    <property type="match status" value="1"/>
</dbReference>
<dbReference type="PANTHER" id="PTHR47519:SF2">
    <property type="entry name" value="NUCLEAR HORMONE RECEPTOR FAMILY MEMBER NHR-97"/>
    <property type="match status" value="1"/>
</dbReference>
<dbReference type="PRINTS" id="PR00047">
    <property type="entry name" value="STROIDFINGER"/>
</dbReference>
<evidence type="ECO:0000256" key="2">
    <source>
        <dbReference type="ARBA" id="ARBA00022771"/>
    </source>
</evidence>
<dbReference type="Pfam" id="PF00105">
    <property type="entry name" value="zf-C4"/>
    <property type="match status" value="1"/>
</dbReference>
<dbReference type="GO" id="GO:0005634">
    <property type="term" value="C:nucleus"/>
    <property type="evidence" value="ECO:0007669"/>
    <property type="project" value="UniProtKB-SubCell"/>
</dbReference>
<dbReference type="SMART" id="SM00399">
    <property type="entry name" value="ZnF_C4"/>
    <property type="match status" value="1"/>
</dbReference>
<comment type="similarity">
    <text evidence="10">Belongs to the nuclear hormone receptor family.</text>
</comment>
<evidence type="ECO:0000313" key="15">
    <source>
        <dbReference type="WBParaSite" id="ACRNAN_Path_1320.g5185.t1"/>
    </source>
</evidence>
<evidence type="ECO:0000256" key="5">
    <source>
        <dbReference type="ARBA" id="ARBA00023125"/>
    </source>
</evidence>
<dbReference type="InterPro" id="IPR001628">
    <property type="entry name" value="Znf_hrmn_rcpt"/>
</dbReference>
<keyword evidence="5 10" id="KW-0238">DNA-binding</keyword>
<evidence type="ECO:0000256" key="7">
    <source>
        <dbReference type="ARBA" id="ARBA00023170"/>
    </source>
</evidence>
<dbReference type="SUPFAM" id="SSF48508">
    <property type="entry name" value="Nuclear receptor ligand-binding domain"/>
    <property type="match status" value="1"/>
</dbReference>
<dbReference type="GO" id="GO:0043565">
    <property type="term" value="F:sequence-specific DNA binding"/>
    <property type="evidence" value="ECO:0007669"/>
    <property type="project" value="InterPro"/>
</dbReference>
<feature type="compositionally biased region" description="Polar residues" evidence="11">
    <location>
        <begin position="1"/>
        <end position="10"/>
    </location>
</feature>
<dbReference type="SMART" id="SM00430">
    <property type="entry name" value="HOLI"/>
    <property type="match status" value="1"/>
</dbReference>
<keyword evidence="3 10" id="KW-0862">Zinc</keyword>
<feature type="region of interest" description="Disordered" evidence="11">
    <location>
        <begin position="1"/>
        <end position="27"/>
    </location>
</feature>
<evidence type="ECO:0000313" key="14">
    <source>
        <dbReference type="Proteomes" id="UP000887540"/>
    </source>
</evidence>
<dbReference type="SUPFAM" id="SSF57716">
    <property type="entry name" value="Glucocorticoid receptor-like (DNA-binding domain)"/>
    <property type="match status" value="1"/>
</dbReference>
<dbReference type="AlphaFoldDB" id="A0A914BZB8"/>
<feature type="domain" description="Nuclear receptor" evidence="12">
    <location>
        <begin position="36"/>
        <end position="112"/>
    </location>
</feature>
<dbReference type="PROSITE" id="PS51843">
    <property type="entry name" value="NR_LBD"/>
    <property type="match status" value="1"/>
</dbReference>
<keyword evidence="7 10" id="KW-0675">Receptor</keyword>